<dbReference type="InterPro" id="IPR052610">
    <property type="entry name" value="bHLH_transcription_regulator"/>
</dbReference>
<dbReference type="GO" id="GO:0005634">
    <property type="term" value="C:nucleus"/>
    <property type="evidence" value="ECO:0007669"/>
    <property type="project" value="UniProtKB-SubCell"/>
</dbReference>
<evidence type="ECO:0000256" key="1">
    <source>
        <dbReference type="ARBA" id="ARBA00004123"/>
    </source>
</evidence>
<feature type="region of interest" description="Disordered" evidence="6">
    <location>
        <begin position="64"/>
        <end position="86"/>
    </location>
</feature>
<keyword evidence="4" id="KW-0539">Nucleus</keyword>
<evidence type="ECO:0000256" key="6">
    <source>
        <dbReference type="SAM" id="MobiDB-lite"/>
    </source>
</evidence>
<comment type="subcellular location">
    <subcellularLocation>
        <location evidence="1">Nucleus</location>
    </subcellularLocation>
</comment>
<reference evidence="10" key="1">
    <citation type="journal article" date="2020" name="Nat. Commun.">
        <title>Genome assembly of wild tea tree DASZ reveals pedigree and selection history of tea varieties.</title>
        <authorList>
            <person name="Zhang W."/>
            <person name="Zhang Y."/>
            <person name="Qiu H."/>
            <person name="Guo Y."/>
            <person name="Wan H."/>
            <person name="Zhang X."/>
            <person name="Scossa F."/>
            <person name="Alseekh S."/>
            <person name="Zhang Q."/>
            <person name="Wang P."/>
            <person name="Xu L."/>
            <person name="Schmidt M.H."/>
            <person name="Jia X."/>
            <person name="Li D."/>
            <person name="Zhu A."/>
            <person name="Guo F."/>
            <person name="Chen W."/>
            <person name="Ni D."/>
            <person name="Usadel B."/>
            <person name="Fernie A.R."/>
            <person name="Wen W."/>
        </authorList>
    </citation>
    <scope>NUCLEOTIDE SEQUENCE [LARGE SCALE GENOMIC DNA]</scope>
    <source>
        <strain evidence="10">cv. G240</strain>
    </source>
</reference>
<evidence type="ECO:0000313" key="10">
    <source>
        <dbReference type="Proteomes" id="UP000593564"/>
    </source>
</evidence>
<dbReference type="PROSITE" id="PS50888">
    <property type="entry name" value="BHLH"/>
    <property type="match status" value="1"/>
</dbReference>
<dbReference type="PROSITE" id="PS51671">
    <property type="entry name" value="ACT"/>
    <property type="match status" value="1"/>
</dbReference>
<dbReference type="GO" id="GO:0046983">
    <property type="term" value="F:protein dimerization activity"/>
    <property type="evidence" value="ECO:0007669"/>
    <property type="project" value="InterPro"/>
</dbReference>
<dbReference type="Pfam" id="PF22754">
    <property type="entry name" value="bHLH-TF_ACT-like_plant"/>
    <property type="match status" value="1"/>
</dbReference>
<dbReference type="InterPro" id="IPR036638">
    <property type="entry name" value="HLH_DNA-bd_sf"/>
</dbReference>
<dbReference type="AlphaFoldDB" id="A0A7J7HG26"/>
<dbReference type="Proteomes" id="UP000593564">
    <property type="component" value="Unassembled WGS sequence"/>
</dbReference>
<name>A0A7J7HG26_CAMSI</name>
<protein>
    <recommendedName>
        <fullName evidence="11">BHLH domain-containing protein</fullName>
    </recommendedName>
</protein>
<keyword evidence="3" id="KW-0804">Transcription</keyword>
<comment type="caution">
    <text evidence="9">The sequence shown here is derived from an EMBL/GenBank/DDBJ whole genome shotgun (WGS) entry which is preliminary data.</text>
</comment>
<dbReference type="InterPro" id="IPR011598">
    <property type="entry name" value="bHLH_dom"/>
</dbReference>
<evidence type="ECO:0000256" key="4">
    <source>
        <dbReference type="ARBA" id="ARBA00023242"/>
    </source>
</evidence>
<evidence type="ECO:0000256" key="2">
    <source>
        <dbReference type="ARBA" id="ARBA00023015"/>
    </source>
</evidence>
<reference evidence="9 10" key="2">
    <citation type="submission" date="2020-07" db="EMBL/GenBank/DDBJ databases">
        <title>Genome assembly of wild tea tree DASZ reveals pedigree and selection history of tea varieties.</title>
        <authorList>
            <person name="Zhang W."/>
        </authorList>
    </citation>
    <scope>NUCLEOTIDE SEQUENCE [LARGE SCALE GENOMIC DNA]</scope>
    <source>
        <strain evidence="10">cv. G240</strain>
        <tissue evidence="9">Leaf</tissue>
    </source>
</reference>
<dbReference type="InterPro" id="IPR054502">
    <property type="entry name" value="bHLH-TF_ACT-like_plant"/>
</dbReference>
<keyword evidence="10" id="KW-1185">Reference proteome</keyword>
<feature type="domain" description="BHLH" evidence="7">
    <location>
        <begin position="146"/>
        <end position="195"/>
    </location>
</feature>
<dbReference type="SMART" id="SM00353">
    <property type="entry name" value="HLH"/>
    <property type="match status" value="1"/>
</dbReference>
<evidence type="ECO:0008006" key="11">
    <source>
        <dbReference type="Google" id="ProtNLM"/>
    </source>
</evidence>
<feature type="coiled-coil region" evidence="5">
    <location>
        <begin position="185"/>
        <end position="219"/>
    </location>
</feature>
<evidence type="ECO:0000256" key="5">
    <source>
        <dbReference type="SAM" id="Coils"/>
    </source>
</evidence>
<dbReference type="PANTHER" id="PTHR45959:SF25">
    <property type="entry name" value="BASIC HELIX LOOP HELIX (BHLH) DNA-BINDING FAMILY PROTEIN"/>
    <property type="match status" value="1"/>
</dbReference>
<gene>
    <name evidence="9" type="ORF">HYC85_009125</name>
</gene>
<dbReference type="Gene3D" id="4.10.280.10">
    <property type="entry name" value="Helix-loop-helix DNA-binding domain"/>
    <property type="match status" value="1"/>
</dbReference>
<accession>A0A7J7HG26</accession>
<proteinExistence type="predicted"/>
<dbReference type="CDD" id="cd11452">
    <property type="entry name" value="bHLH_AtNAI1_like"/>
    <property type="match status" value="1"/>
</dbReference>
<dbReference type="SUPFAM" id="SSF47459">
    <property type="entry name" value="HLH, helix-loop-helix DNA-binding domain"/>
    <property type="match status" value="1"/>
</dbReference>
<sequence>MEDPGFTHQWPSNSLDDMNTVSIAPSFWENSHHSFSHPIFDLEPSMEVSSHTDINRPMKILKTNSWNSSNTDHVSNPPQATSSPNQIPFYATQVGTLKTEDQVLSSESIITFSSDILESQGSFGNQNCVFKASQGVKRISTNTKLSNNQDHIMAERKRREKLSQRFIALSAIVPGLKKMDKASVLGDAIKYLKQLEEQVKTLEEQVKTLEEQVRKKPIESVVFVKKHEVCGDGEISSSDENFSGGPYDEPLPQIEAKICDKDVLIRVHCKKRKGVLEKTVEEIEKLNLSVVNCSSMTFGSSVLDITIFAQIDEEFTMQVKDLVKNLHAALKLFL</sequence>
<keyword evidence="5" id="KW-0175">Coiled coil</keyword>
<dbReference type="GO" id="GO:0080090">
    <property type="term" value="P:regulation of primary metabolic process"/>
    <property type="evidence" value="ECO:0007669"/>
    <property type="project" value="UniProtKB-ARBA"/>
</dbReference>
<dbReference type="EMBL" id="JACBKZ010000004">
    <property type="protein sequence ID" value="KAF5951181.1"/>
    <property type="molecule type" value="Genomic_DNA"/>
</dbReference>
<dbReference type="Pfam" id="PF00010">
    <property type="entry name" value="HLH"/>
    <property type="match status" value="1"/>
</dbReference>
<keyword evidence="2" id="KW-0805">Transcription regulation</keyword>
<organism evidence="9 10">
    <name type="scientific">Camellia sinensis</name>
    <name type="common">Tea plant</name>
    <name type="synonym">Thea sinensis</name>
    <dbReference type="NCBI Taxonomy" id="4442"/>
    <lineage>
        <taxon>Eukaryota</taxon>
        <taxon>Viridiplantae</taxon>
        <taxon>Streptophyta</taxon>
        <taxon>Embryophyta</taxon>
        <taxon>Tracheophyta</taxon>
        <taxon>Spermatophyta</taxon>
        <taxon>Magnoliopsida</taxon>
        <taxon>eudicotyledons</taxon>
        <taxon>Gunneridae</taxon>
        <taxon>Pentapetalae</taxon>
        <taxon>asterids</taxon>
        <taxon>Ericales</taxon>
        <taxon>Theaceae</taxon>
        <taxon>Camellia</taxon>
    </lineage>
</organism>
<evidence type="ECO:0000259" key="7">
    <source>
        <dbReference type="PROSITE" id="PS50888"/>
    </source>
</evidence>
<feature type="domain" description="ACT" evidence="8">
    <location>
        <begin position="264"/>
        <end position="334"/>
    </location>
</feature>
<dbReference type="InterPro" id="IPR002912">
    <property type="entry name" value="ACT_dom"/>
</dbReference>
<evidence type="ECO:0000313" key="9">
    <source>
        <dbReference type="EMBL" id="KAF5951181.1"/>
    </source>
</evidence>
<evidence type="ECO:0000256" key="3">
    <source>
        <dbReference type="ARBA" id="ARBA00023163"/>
    </source>
</evidence>
<evidence type="ECO:0000259" key="8">
    <source>
        <dbReference type="PROSITE" id="PS51671"/>
    </source>
</evidence>
<dbReference type="PANTHER" id="PTHR45959">
    <property type="entry name" value="BHLH TRANSCRIPTION FACTOR"/>
    <property type="match status" value="1"/>
</dbReference>